<dbReference type="InterPro" id="IPR005467">
    <property type="entry name" value="His_kinase_dom"/>
</dbReference>
<keyword evidence="6 12" id="KW-0812">Transmembrane</keyword>
<dbReference type="PANTHER" id="PTHR43065">
    <property type="entry name" value="SENSOR HISTIDINE KINASE"/>
    <property type="match status" value="1"/>
</dbReference>
<dbReference type="SMART" id="SM00388">
    <property type="entry name" value="HisKA"/>
    <property type="match status" value="1"/>
</dbReference>
<dbReference type="Gene3D" id="3.30.565.10">
    <property type="entry name" value="Histidine kinase-like ATPase, C-terminal domain"/>
    <property type="match status" value="1"/>
</dbReference>
<dbReference type="InterPro" id="IPR036097">
    <property type="entry name" value="HisK_dim/P_sf"/>
</dbReference>
<feature type="domain" description="Histidine kinase" evidence="13">
    <location>
        <begin position="392"/>
        <end position="641"/>
    </location>
</feature>
<evidence type="ECO:0000256" key="9">
    <source>
        <dbReference type="ARBA" id="ARBA00023012"/>
    </source>
</evidence>
<evidence type="ECO:0000256" key="8">
    <source>
        <dbReference type="ARBA" id="ARBA00022989"/>
    </source>
</evidence>
<evidence type="ECO:0000256" key="7">
    <source>
        <dbReference type="ARBA" id="ARBA00022777"/>
    </source>
</evidence>
<feature type="transmembrane region" description="Helical" evidence="12">
    <location>
        <begin position="271"/>
        <end position="291"/>
    </location>
</feature>
<dbReference type="AlphaFoldDB" id="A0AA96WFE3"/>
<proteinExistence type="predicted"/>
<evidence type="ECO:0000256" key="1">
    <source>
        <dbReference type="ARBA" id="ARBA00000085"/>
    </source>
</evidence>
<keyword evidence="8 12" id="KW-1133">Transmembrane helix</keyword>
<evidence type="ECO:0000256" key="6">
    <source>
        <dbReference type="ARBA" id="ARBA00022692"/>
    </source>
</evidence>
<dbReference type="PROSITE" id="PS50109">
    <property type="entry name" value="HIS_KIN"/>
    <property type="match status" value="1"/>
</dbReference>
<dbReference type="PANTHER" id="PTHR43065:SF50">
    <property type="entry name" value="HISTIDINE KINASE"/>
    <property type="match status" value="1"/>
</dbReference>
<sequence length="645" mass="71131">MSTAELFAGILLTEQTHANYSTITWTERRQMEISQLARQRMLALALPFGLAAIYYGTAKLGMLVALPIPPGNVTPIWFPAPIAWIGIFWFGYRMIPAIWLGDLLASTPSFYQASQNWGVAIVVGAICAASPALEAVLGNFLMQRLIPMGHFFSSINHVLKFALIAALSPAVNATIGVTTFCIFGMSGWSDFGSVWLTWWIGNMISLIVLLPMFLAWDEVSKGRSRMGQLIEMLLMLALLFGISKFAFWMAYPVEYLLIPCLIWATFRLGPRGATTSVVVVVMLAIFGTVYGKSSFMRASLNESLLLLQTFMGTVAITTLVLTAVLSQQRQSEAALATANQELGLRVEERTAAFEQLQSQQRQLEETLQALKQAQTQLVQTEKMSSLGQLVAGIAHEINNPVNFIAGNLLHLEAYCQDVMALIECEQAGDGQQFAALAAEFDLEFLKADLPKVLGSMKLGTDRIQRIVTSLRNFSRMDEAEVKAVDIHEGIDSTLLILQHRLKATCDRAAIQLIRRYGDLPPVECYVGQMNQVFMNILANAIDALEEGMKRGQIESPTITITTEKRHDAVAIGIADNGIGIPNSAKTKLFDPFYTTKPIGKGTGLGLAISYQIVTEKHHGKLYCDSQPNQGTEFWIEIPVHQQLDK</sequence>
<evidence type="ECO:0000256" key="4">
    <source>
        <dbReference type="ARBA" id="ARBA00022475"/>
    </source>
</evidence>
<keyword evidence="10 12" id="KW-0472">Membrane</keyword>
<comment type="catalytic activity">
    <reaction evidence="1">
        <text>ATP + protein L-histidine = ADP + protein N-phospho-L-histidine.</text>
        <dbReference type="EC" id="2.7.13.3"/>
    </reaction>
</comment>
<keyword evidence="7" id="KW-0808">Transferase</keyword>
<dbReference type="InterPro" id="IPR004358">
    <property type="entry name" value="Sig_transdc_His_kin-like_C"/>
</dbReference>
<keyword evidence="9" id="KW-0902">Two-component regulatory system</keyword>
<feature type="transmembrane region" description="Helical" evidence="12">
    <location>
        <begin position="303"/>
        <end position="325"/>
    </location>
</feature>
<dbReference type="SUPFAM" id="SSF55874">
    <property type="entry name" value="ATPase domain of HSP90 chaperone/DNA topoisomerase II/histidine kinase"/>
    <property type="match status" value="1"/>
</dbReference>
<evidence type="ECO:0000256" key="12">
    <source>
        <dbReference type="SAM" id="Phobius"/>
    </source>
</evidence>
<name>A0AA96WFE3_9CYAN</name>
<reference evidence="14" key="1">
    <citation type="submission" date="2020-05" db="EMBL/GenBank/DDBJ databases">
        <authorList>
            <person name="Zhu T."/>
            <person name="Keshari N."/>
            <person name="Lu X."/>
        </authorList>
    </citation>
    <scope>NUCLEOTIDE SEQUENCE</scope>
    <source>
        <strain evidence="14">NK1-12</strain>
    </source>
</reference>
<feature type="transmembrane region" description="Helical" evidence="12">
    <location>
        <begin position="197"/>
        <end position="217"/>
    </location>
</feature>
<feature type="transmembrane region" description="Helical" evidence="12">
    <location>
        <begin position="161"/>
        <end position="185"/>
    </location>
</feature>
<dbReference type="Pfam" id="PF05231">
    <property type="entry name" value="MASE1"/>
    <property type="match status" value="1"/>
</dbReference>
<gene>
    <name evidence="14" type="ORF">HJG54_21370</name>
</gene>
<accession>A0AA96WFE3</accession>
<feature type="transmembrane region" description="Helical" evidence="12">
    <location>
        <begin position="119"/>
        <end position="141"/>
    </location>
</feature>
<keyword evidence="5" id="KW-0597">Phosphoprotein</keyword>
<dbReference type="InterPro" id="IPR003594">
    <property type="entry name" value="HATPase_dom"/>
</dbReference>
<feature type="transmembrane region" description="Helical" evidence="12">
    <location>
        <begin position="42"/>
        <end position="64"/>
    </location>
</feature>
<dbReference type="EMBL" id="CP053586">
    <property type="protein sequence ID" value="WNZ25147.1"/>
    <property type="molecule type" value="Genomic_DNA"/>
</dbReference>
<protein>
    <recommendedName>
        <fullName evidence="3">histidine kinase</fullName>
        <ecNumber evidence="3">2.7.13.3</ecNumber>
    </recommendedName>
</protein>
<feature type="coiled-coil region" evidence="11">
    <location>
        <begin position="346"/>
        <end position="383"/>
    </location>
</feature>
<evidence type="ECO:0000256" key="3">
    <source>
        <dbReference type="ARBA" id="ARBA00012438"/>
    </source>
</evidence>
<keyword evidence="4" id="KW-1003">Cell membrane</keyword>
<dbReference type="GO" id="GO:0005886">
    <property type="term" value="C:plasma membrane"/>
    <property type="evidence" value="ECO:0007669"/>
    <property type="project" value="UniProtKB-SubCell"/>
</dbReference>
<dbReference type="InterPro" id="IPR003661">
    <property type="entry name" value="HisK_dim/P_dom"/>
</dbReference>
<evidence type="ECO:0000256" key="2">
    <source>
        <dbReference type="ARBA" id="ARBA00004651"/>
    </source>
</evidence>
<dbReference type="CDD" id="cd00082">
    <property type="entry name" value="HisKA"/>
    <property type="match status" value="1"/>
</dbReference>
<dbReference type="SMART" id="SM00387">
    <property type="entry name" value="HATPase_c"/>
    <property type="match status" value="1"/>
</dbReference>
<dbReference type="InterPro" id="IPR007895">
    <property type="entry name" value="MASE1"/>
</dbReference>
<evidence type="ECO:0000256" key="11">
    <source>
        <dbReference type="SAM" id="Coils"/>
    </source>
</evidence>
<evidence type="ECO:0000313" key="14">
    <source>
        <dbReference type="EMBL" id="WNZ25147.1"/>
    </source>
</evidence>
<dbReference type="SUPFAM" id="SSF47384">
    <property type="entry name" value="Homodimeric domain of signal transducing histidine kinase"/>
    <property type="match status" value="1"/>
</dbReference>
<dbReference type="GO" id="GO:0000155">
    <property type="term" value="F:phosphorelay sensor kinase activity"/>
    <property type="evidence" value="ECO:0007669"/>
    <property type="project" value="InterPro"/>
</dbReference>
<evidence type="ECO:0000256" key="5">
    <source>
        <dbReference type="ARBA" id="ARBA00022553"/>
    </source>
</evidence>
<dbReference type="EC" id="2.7.13.3" evidence="3"/>
<feature type="transmembrane region" description="Helical" evidence="12">
    <location>
        <begin position="76"/>
        <end position="99"/>
    </location>
</feature>
<evidence type="ECO:0000256" key="10">
    <source>
        <dbReference type="ARBA" id="ARBA00023136"/>
    </source>
</evidence>
<organism evidence="14">
    <name type="scientific">Leptolyngbya sp. NK1-12</name>
    <dbReference type="NCBI Taxonomy" id="2547451"/>
    <lineage>
        <taxon>Bacteria</taxon>
        <taxon>Bacillati</taxon>
        <taxon>Cyanobacteriota</taxon>
        <taxon>Cyanophyceae</taxon>
        <taxon>Leptolyngbyales</taxon>
        <taxon>Leptolyngbyaceae</taxon>
        <taxon>Leptolyngbya group</taxon>
        <taxon>Leptolyngbya</taxon>
    </lineage>
</organism>
<dbReference type="InterPro" id="IPR036890">
    <property type="entry name" value="HATPase_C_sf"/>
</dbReference>
<keyword evidence="11" id="KW-0175">Coiled coil</keyword>
<dbReference type="PRINTS" id="PR00344">
    <property type="entry name" value="BCTRLSENSOR"/>
</dbReference>
<evidence type="ECO:0000259" key="13">
    <source>
        <dbReference type="PROSITE" id="PS50109"/>
    </source>
</evidence>
<dbReference type="Pfam" id="PF02518">
    <property type="entry name" value="HATPase_c"/>
    <property type="match status" value="1"/>
</dbReference>
<feature type="transmembrane region" description="Helical" evidence="12">
    <location>
        <begin position="229"/>
        <end position="251"/>
    </location>
</feature>
<comment type="subcellular location">
    <subcellularLocation>
        <location evidence="2">Cell membrane</location>
        <topology evidence="2">Multi-pass membrane protein</topology>
    </subcellularLocation>
</comment>
<dbReference type="Gene3D" id="1.10.287.130">
    <property type="match status" value="1"/>
</dbReference>
<keyword evidence="7" id="KW-0418">Kinase</keyword>